<evidence type="ECO:0000256" key="1">
    <source>
        <dbReference type="SAM" id="Phobius"/>
    </source>
</evidence>
<dbReference type="AlphaFoldDB" id="A0A2U1JNQ2"/>
<feature type="transmembrane region" description="Helical" evidence="1">
    <location>
        <begin position="21"/>
        <end position="43"/>
    </location>
</feature>
<reference evidence="3 4" key="1">
    <citation type="submission" date="2018-04" db="EMBL/GenBank/DDBJ databases">
        <title>Flavobacterium sp. nov., isolated from glacier ice.</title>
        <authorList>
            <person name="Liu Q."/>
            <person name="Xin Y.-H."/>
        </authorList>
    </citation>
    <scope>NUCLEOTIDE SEQUENCE [LARGE SCALE GENOMIC DNA]</scope>
    <source>
        <strain evidence="3 4">RB1R5</strain>
    </source>
</reference>
<dbReference type="NCBIfam" id="NF037970">
    <property type="entry name" value="vanZ_1"/>
    <property type="match status" value="1"/>
</dbReference>
<protein>
    <recommendedName>
        <fullName evidence="2">VanZ-like domain-containing protein</fullName>
    </recommendedName>
</protein>
<dbReference type="OrthoDB" id="5472246at2"/>
<gene>
    <name evidence="3" type="ORF">DB895_02140</name>
</gene>
<evidence type="ECO:0000259" key="2">
    <source>
        <dbReference type="Pfam" id="PF04892"/>
    </source>
</evidence>
<dbReference type="EMBL" id="QCZI01000002">
    <property type="protein sequence ID" value="PWA06807.1"/>
    <property type="molecule type" value="Genomic_DNA"/>
</dbReference>
<accession>A0A2U1JNQ2</accession>
<evidence type="ECO:0000313" key="3">
    <source>
        <dbReference type="EMBL" id="PWA06807.1"/>
    </source>
</evidence>
<comment type="caution">
    <text evidence="3">The sequence shown here is derived from an EMBL/GenBank/DDBJ whole genome shotgun (WGS) entry which is preliminary data.</text>
</comment>
<keyword evidence="4" id="KW-1185">Reference proteome</keyword>
<keyword evidence="1" id="KW-0472">Membrane</keyword>
<dbReference type="PANTHER" id="PTHR28008:SF1">
    <property type="entry name" value="DOMAIN PROTEIN, PUTATIVE (AFU_ORTHOLOGUE AFUA_3G10980)-RELATED"/>
    <property type="match status" value="1"/>
</dbReference>
<evidence type="ECO:0000313" key="4">
    <source>
        <dbReference type="Proteomes" id="UP000245449"/>
    </source>
</evidence>
<dbReference type="PANTHER" id="PTHR28008">
    <property type="entry name" value="DOMAIN PROTEIN, PUTATIVE (AFU_ORTHOLOGUE AFUA_3G10980)-RELATED"/>
    <property type="match status" value="1"/>
</dbReference>
<keyword evidence="1" id="KW-1133">Transmembrane helix</keyword>
<feature type="transmembrane region" description="Helical" evidence="1">
    <location>
        <begin position="55"/>
        <end position="72"/>
    </location>
</feature>
<dbReference type="Pfam" id="PF04892">
    <property type="entry name" value="VanZ"/>
    <property type="match status" value="1"/>
</dbReference>
<organism evidence="3 4">
    <name type="scientific">Flavobacterium psychrotolerans</name>
    <dbReference type="NCBI Taxonomy" id="2169410"/>
    <lineage>
        <taxon>Bacteria</taxon>
        <taxon>Pseudomonadati</taxon>
        <taxon>Bacteroidota</taxon>
        <taxon>Flavobacteriia</taxon>
        <taxon>Flavobacteriales</taxon>
        <taxon>Flavobacteriaceae</taxon>
        <taxon>Flavobacterium</taxon>
    </lineage>
</organism>
<sequence length="145" mass="16933">MILTNYFQVKHIKNLLAHKFFYLWLAEIWTLLIAFLCLVSFNNLPSVGIQSADKYVHFTFHFVFTILWFLYLKKKKSDKKPLKAILLKVFLASFLYGVFIEIAQSLFTDTREGDVFDVLANTSGTITAITVIMLYVTFFKKEKLN</sequence>
<feature type="transmembrane region" description="Helical" evidence="1">
    <location>
        <begin position="84"/>
        <end position="107"/>
    </location>
</feature>
<proteinExistence type="predicted"/>
<keyword evidence="1" id="KW-0812">Transmembrane</keyword>
<dbReference type="InterPro" id="IPR006976">
    <property type="entry name" value="VanZ-like"/>
</dbReference>
<feature type="domain" description="VanZ-like" evidence="2">
    <location>
        <begin position="35"/>
        <end position="134"/>
    </location>
</feature>
<name>A0A2U1JNQ2_9FLAO</name>
<dbReference type="Proteomes" id="UP000245449">
    <property type="component" value="Unassembled WGS sequence"/>
</dbReference>
<feature type="transmembrane region" description="Helical" evidence="1">
    <location>
        <begin position="119"/>
        <end position="139"/>
    </location>
</feature>